<feature type="compositionally biased region" description="Polar residues" evidence="1">
    <location>
        <begin position="33"/>
        <end position="46"/>
    </location>
</feature>
<dbReference type="EMBL" id="JBFOLK010000012">
    <property type="protein sequence ID" value="KAL2472241.1"/>
    <property type="molecule type" value="Genomic_DNA"/>
</dbReference>
<sequence>MSVKKSRKVGGSKVGIGSGNIQITRDFKPSFWPNRSSSGRSKTISRFTAKRRTKPTGIYGVCSFQRSCMGFLAGSCSSGACGGSFLSVVHTGRLPRQWLITWWSASTRRLQH</sequence>
<reference evidence="3" key="1">
    <citation type="submission" date="2024-07" db="EMBL/GenBank/DDBJ databases">
        <title>Two chromosome-level genome assemblies of Korean endemic species Abeliophyllum distichum and Forsythia ovata (Oleaceae).</title>
        <authorList>
            <person name="Jang H."/>
        </authorList>
    </citation>
    <scope>NUCLEOTIDE SEQUENCE [LARGE SCALE GENOMIC DNA]</scope>
</reference>
<organism evidence="2 3">
    <name type="scientific">Abeliophyllum distichum</name>
    <dbReference type="NCBI Taxonomy" id="126358"/>
    <lineage>
        <taxon>Eukaryota</taxon>
        <taxon>Viridiplantae</taxon>
        <taxon>Streptophyta</taxon>
        <taxon>Embryophyta</taxon>
        <taxon>Tracheophyta</taxon>
        <taxon>Spermatophyta</taxon>
        <taxon>Magnoliopsida</taxon>
        <taxon>eudicotyledons</taxon>
        <taxon>Gunneridae</taxon>
        <taxon>Pentapetalae</taxon>
        <taxon>asterids</taxon>
        <taxon>lamiids</taxon>
        <taxon>Lamiales</taxon>
        <taxon>Oleaceae</taxon>
        <taxon>Forsythieae</taxon>
        <taxon>Abeliophyllum</taxon>
    </lineage>
</organism>
<evidence type="ECO:0000313" key="2">
    <source>
        <dbReference type="EMBL" id="KAL2472241.1"/>
    </source>
</evidence>
<evidence type="ECO:0000256" key="1">
    <source>
        <dbReference type="SAM" id="MobiDB-lite"/>
    </source>
</evidence>
<feature type="region of interest" description="Disordered" evidence="1">
    <location>
        <begin position="27"/>
        <end position="47"/>
    </location>
</feature>
<dbReference type="Proteomes" id="UP001604336">
    <property type="component" value="Unassembled WGS sequence"/>
</dbReference>
<accession>A0ABD1QC18</accession>
<protein>
    <submittedName>
        <fullName evidence="2">Uncharacterized protein</fullName>
    </submittedName>
</protein>
<proteinExistence type="predicted"/>
<gene>
    <name evidence="2" type="ORF">Adt_40377</name>
</gene>
<dbReference type="AlphaFoldDB" id="A0ABD1QC18"/>
<name>A0ABD1QC18_9LAMI</name>
<evidence type="ECO:0000313" key="3">
    <source>
        <dbReference type="Proteomes" id="UP001604336"/>
    </source>
</evidence>
<comment type="caution">
    <text evidence="2">The sequence shown here is derived from an EMBL/GenBank/DDBJ whole genome shotgun (WGS) entry which is preliminary data.</text>
</comment>
<keyword evidence="3" id="KW-1185">Reference proteome</keyword>